<evidence type="ECO:0000256" key="7">
    <source>
        <dbReference type="SAM" id="Phobius"/>
    </source>
</evidence>
<evidence type="ECO:0000256" key="1">
    <source>
        <dbReference type="ARBA" id="ARBA00004651"/>
    </source>
</evidence>
<organism evidence="9 10">
    <name type="scientific">Lactobacillus helveticus</name>
    <name type="common">Lactobacillus suntoryeus</name>
    <dbReference type="NCBI Taxonomy" id="1587"/>
    <lineage>
        <taxon>Bacteria</taxon>
        <taxon>Bacillati</taxon>
        <taxon>Bacillota</taxon>
        <taxon>Bacilli</taxon>
        <taxon>Lactobacillales</taxon>
        <taxon>Lactobacillaceae</taxon>
        <taxon>Lactobacillus</taxon>
    </lineage>
</organism>
<dbReference type="GO" id="GO:0005886">
    <property type="term" value="C:plasma membrane"/>
    <property type="evidence" value="ECO:0007669"/>
    <property type="project" value="UniProtKB-SubCell"/>
</dbReference>
<evidence type="ECO:0000256" key="6">
    <source>
        <dbReference type="ARBA" id="ARBA00023136"/>
    </source>
</evidence>
<dbReference type="PRINTS" id="PR01837">
    <property type="entry name" value="MGTCSAPBPROT"/>
</dbReference>
<accession>A0A386RDA1</accession>
<dbReference type="EMBL" id="CP017982">
    <property type="protein sequence ID" value="AYE61070.1"/>
    <property type="molecule type" value="Genomic_DNA"/>
</dbReference>
<sequence>MLFAHMGMEHSSPKIMMSFNLSFLEIILRLSMATIFAAIIGLDRKEHNHPASLRTHILVCLGACILALIQEAICNQVLYYAKNFHTLSTVLESDPARLIAQVIGGIGFIGAGTIVITHHFVMGLTTAASLWATASIGLAIGMGYYCIAIVGGAFVLLVVVILRKIVKVNTYKQVEFKYIDRHTLDQVLQPYFKQNKIQVKHFSFKVDTNNQINKKNVYICVCNLKFPKNMTYFKMAQDLAMNNNIFEISLVTL</sequence>
<evidence type="ECO:0000256" key="4">
    <source>
        <dbReference type="ARBA" id="ARBA00022692"/>
    </source>
</evidence>
<comment type="subcellular location">
    <subcellularLocation>
        <location evidence="1">Cell membrane</location>
        <topology evidence="1">Multi-pass membrane protein</topology>
    </subcellularLocation>
</comment>
<gene>
    <name evidence="9" type="ORF">BC335_0548</name>
</gene>
<feature type="transmembrane region" description="Helical" evidence="7">
    <location>
        <begin position="54"/>
        <end position="78"/>
    </location>
</feature>
<proteinExistence type="inferred from homology"/>
<feature type="transmembrane region" description="Helical" evidence="7">
    <location>
        <begin position="98"/>
        <end position="122"/>
    </location>
</feature>
<evidence type="ECO:0000256" key="2">
    <source>
        <dbReference type="ARBA" id="ARBA00009298"/>
    </source>
</evidence>
<feature type="transmembrane region" description="Helical" evidence="7">
    <location>
        <begin position="142"/>
        <end position="162"/>
    </location>
</feature>
<evidence type="ECO:0000256" key="3">
    <source>
        <dbReference type="ARBA" id="ARBA00022475"/>
    </source>
</evidence>
<dbReference type="PANTHER" id="PTHR33778">
    <property type="entry name" value="PROTEIN MGTC"/>
    <property type="match status" value="1"/>
</dbReference>
<dbReference type="PANTHER" id="PTHR33778:SF1">
    <property type="entry name" value="MAGNESIUM TRANSPORTER YHID-RELATED"/>
    <property type="match status" value="1"/>
</dbReference>
<evidence type="ECO:0000256" key="5">
    <source>
        <dbReference type="ARBA" id="ARBA00022989"/>
    </source>
</evidence>
<comment type="similarity">
    <text evidence="2">Belongs to the MgtC/SapB family.</text>
</comment>
<name>A0A386RDA1_LACHE</name>
<keyword evidence="6 7" id="KW-0472">Membrane</keyword>
<dbReference type="InterPro" id="IPR003416">
    <property type="entry name" value="MgtC/SapB/SrpB/YhiD_fam"/>
</dbReference>
<feature type="transmembrane region" description="Helical" evidence="7">
    <location>
        <begin position="21"/>
        <end position="42"/>
    </location>
</feature>
<feature type="domain" description="MgtC/SapB/SrpB/YhiD N-terminal" evidence="8">
    <location>
        <begin position="30"/>
        <end position="166"/>
    </location>
</feature>
<evidence type="ECO:0000313" key="9">
    <source>
        <dbReference type="EMBL" id="AYE61070.1"/>
    </source>
</evidence>
<evidence type="ECO:0000313" key="10">
    <source>
        <dbReference type="Proteomes" id="UP000267794"/>
    </source>
</evidence>
<evidence type="ECO:0000259" key="8">
    <source>
        <dbReference type="Pfam" id="PF02308"/>
    </source>
</evidence>
<protein>
    <submittedName>
        <fullName evidence="9">MgtC family protein</fullName>
    </submittedName>
</protein>
<dbReference type="InterPro" id="IPR049177">
    <property type="entry name" value="MgtC_SapB_SrpB_YhiD_N"/>
</dbReference>
<keyword evidence="5 7" id="KW-1133">Transmembrane helix</keyword>
<dbReference type="RefSeq" id="WP_120357212.1">
    <property type="nucleotide sequence ID" value="NZ_CP017982.1"/>
</dbReference>
<keyword evidence="4 7" id="KW-0812">Transmembrane</keyword>
<keyword evidence="3" id="KW-1003">Cell membrane</keyword>
<dbReference type="Proteomes" id="UP000267794">
    <property type="component" value="Chromosome"/>
</dbReference>
<reference evidence="9 10" key="1">
    <citation type="submission" date="2016-10" db="EMBL/GenBank/DDBJ databases">
        <title>Complete genomic sequencing of Lactobacillus helveticus LH99 and comparative genome analysis.</title>
        <authorList>
            <person name="Li N."/>
            <person name="You C."/>
            <person name="Liu Z."/>
        </authorList>
    </citation>
    <scope>NUCLEOTIDE SEQUENCE [LARGE SCALE GENOMIC DNA]</scope>
    <source>
        <strain evidence="9 10">LH99</strain>
    </source>
</reference>
<dbReference type="AlphaFoldDB" id="A0A386RDA1"/>
<dbReference type="Pfam" id="PF02308">
    <property type="entry name" value="MgtC"/>
    <property type="match status" value="1"/>
</dbReference>